<sequence length="236" mass="25450">MMTKLWIGAHESDHCVTQNNSSWAQQSKLSVPLPTEASNCPGIAHYTSENVDPCLCAHIIYAFAGMANNQINWNDEALYASINGILEAKDYVMNYWKNQGALAEKLLVGCGVYAHTIALINPANCCLDAPTSGLGTARPYTQEAETLAYFEIMLQSVHVYPGHQLGPHCHCSSWGGSAGDSGFCARSPRVSNPATPASAPSTTTWMGTPMRRLVRQAWSLTPAALAVTGLKVHWGL</sequence>
<evidence type="ECO:0000313" key="2">
    <source>
        <dbReference type="Proteomes" id="UP000551758"/>
    </source>
</evidence>
<gene>
    <name evidence="1" type="ORF">HPG69_000973</name>
</gene>
<dbReference type="PANTHER" id="PTHR11177:SF405">
    <property type="entry name" value="CHITINASE"/>
    <property type="match status" value="1"/>
</dbReference>
<dbReference type="InterPro" id="IPR029070">
    <property type="entry name" value="Chitinase_insertion_sf"/>
</dbReference>
<dbReference type="InterPro" id="IPR050314">
    <property type="entry name" value="Glycosyl_Hydrlase_18"/>
</dbReference>
<evidence type="ECO:0000313" key="1">
    <source>
        <dbReference type="EMBL" id="KAF5911008.1"/>
    </source>
</evidence>
<proteinExistence type="predicted"/>
<keyword evidence="2" id="KW-1185">Reference proteome</keyword>
<comment type="caution">
    <text evidence="1">The sequence shown here is derived from an EMBL/GenBank/DDBJ whole genome shotgun (WGS) entry which is preliminary data.</text>
</comment>
<protein>
    <submittedName>
        <fullName evidence="1">Uncharacterized protein</fullName>
    </submittedName>
</protein>
<dbReference type="AlphaFoldDB" id="A0A7J7E5G2"/>
<organism evidence="1 2">
    <name type="scientific">Diceros bicornis minor</name>
    <name type="common">South-central black rhinoceros</name>
    <dbReference type="NCBI Taxonomy" id="77932"/>
    <lineage>
        <taxon>Eukaryota</taxon>
        <taxon>Metazoa</taxon>
        <taxon>Chordata</taxon>
        <taxon>Craniata</taxon>
        <taxon>Vertebrata</taxon>
        <taxon>Euteleostomi</taxon>
        <taxon>Mammalia</taxon>
        <taxon>Eutheria</taxon>
        <taxon>Laurasiatheria</taxon>
        <taxon>Perissodactyla</taxon>
        <taxon>Rhinocerotidae</taxon>
        <taxon>Diceros</taxon>
    </lineage>
</organism>
<accession>A0A7J7E5G2</accession>
<dbReference type="GO" id="GO:0005576">
    <property type="term" value="C:extracellular region"/>
    <property type="evidence" value="ECO:0007669"/>
    <property type="project" value="TreeGrafter"/>
</dbReference>
<reference evidence="1 2" key="1">
    <citation type="journal article" date="2020" name="Mol. Biol. Evol.">
        <title>Interspecific Gene Flow and the Evolution of Specialization in Black and White Rhinoceros.</title>
        <authorList>
            <person name="Moodley Y."/>
            <person name="Westbury M.V."/>
            <person name="Russo I.M."/>
            <person name="Gopalakrishnan S."/>
            <person name="Rakotoarivelo A."/>
            <person name="Olsen R.A."/>
            <person name="Prost S."/>
            <person name="Tunstall T."/>
            <person name="Ryder O.A."/>
            <person name="Dalen L."/>
            <person name="Bruford M.W."/>
        </authorList>
    </citation>
    <scope>NUCLEOTIDE SEQUENCE [LARGE SCALE GENOMIC DNA]</scope>
    <source>
        <strain evidence="1">SBR-YM</strain>
        <tissue evidence="1">Skin</tissue>
    </source>
</reference>
<name>A0A7J7E5G2_DICBM</name>
<dbReference type="EMBL" id="JACDTQ010004046">
    <property type="protein sequence ID" value="KAF5911008.1"/>
    <property type="molecule type" value="Genomic_DNA"/>
</dbReference>
<dbReference type="PANTHER" id="PTHR11177">
    <property type="entry name" value="CHITINASE"/>
    <property type="match status" value="1"/>
</dbReference>
<dbReference type="SUPFAM" id="SSF54556">
    <property type="entry name" value="Chitinase insertion domain"/>
    <property type="match status" value="1"/>
</dbReference>
<dbReference type="Proteomes" id="UP000551758">
    <property type="component" value="Unassembled WGS sequence"/>
</dbReference>
<dbReference type="Gene3D" id="3.20.20.80">
    <property type="entry name" value="Glycosidases"/>
    <property type="match status" value="1"/>
</dbReference>